<evidence type="ECO:0000313" key="1">
    <source>
        <dbReference type="EMBL" id="DAF89794.1"/>
    </source>
</evidence>
<protein>
    <submittedName>
        <fullName evidence="1">Uncharacterized protein</fullName>
    </submittedName>
</protein>
<accession>A0A8S5U5R0</accession>
<name>A0A8S5U5R0_9CAUD</name>
<proteinExistence type="predicted"/>
<dbReference type="EMBL" id="BK016017">
    <property type="protein sequence ID" value="DAF89794.1"/>
    <property type="molecule type" value="Genomic_DNA"/>
</dbReference>
<sequence>MSKCVLDANMINGVPHCGRCKSALGNTEDFKFITDMETGEHYNLFRRYCTKCDNISQYCIDIGLTERKMIPQDRIKVGKVTIEREDD</sequence>
<reference evidence="1" key="1">
    <citation type="journal article" date="2021" name="Proc. Natl. Acad. Sci. U.S.A.">
        <title>A Catalog of Tens of Thousands of Viruses from Human Metagenomes Reveals Hidden Associations with Chronic Diseases.</title>
        <authorList>
            <person name="Tisza M.J."/>
            <person name="Buck C.B."/>
        </authorList>
    </citation>
    <scope>NUCLEOTIDE SEQUENCE</scope>
    <source>
        <strain evidence="1">CteLh2</strain>
    </source>
</reference>
<organism evidence="1">
    <name type="scientific">Siphoviridae sp. cteLh2</name>
    <dbReference type="NCBI Taxonomy" id="2825590"/>
    <lineage>
        <taxon>Viruses</taxon>
        <taxon>Duplodnaviria</taxon>
        <taxon>Heunggongvirae</taxon>
        <taxon>Uroviricota</taxon>
        <taxon>Caudoviricetes</taxon>
    </lineage>
</organism>